<organism evidence="3 4">
    <name type="scientific">Collinsella stercoris DSM 13279</name>
    <dbReference type="NCBI Taxonomy" id="445975"/>
    <lineage>
        <taxon>Bacteria</taxon>
        <taxon>Bacillati</taxon>
        <taxon>Actinomycetota</taxon>
        <taxon>Coriobacteriia</taxon>
        <taxon>Coriobacteriales</taxon>
        <taxon>Coriobacteriaceae</taxon>
        <taxon>Collinsella</taxon>
    </lineage>
</organism>
<dbReference type="STRING" id="445975.COLSTE_02414"/>
<dbReference type="Gene3D" id="3.60.110.10">
    <property type="entry name" value="Carbon-nitrogen hydrolase"/>
    <property type="match status" value="1"/>
</dbReference>
<dbReference type="SUPFAM" id="SSF56317">
    <property type="entry name" value="Carbon-nitrogen hydrolase"/>
    <property type="match status" value="1"/>
</dbReference>
<evidence type="ECO:0000259" key="2">
    <source>
        <dbReference type="Pfam" id="PF02540"/>
    </source>
</evidence>
<evidence type="ECO:0000256" key="1">
    <source>
        <dbReference type="SAM" id="MobiDB-lite"/>
    </source>
</evidence>
<dbReference type="eggNOG" id="COG0171">
    <property type="taxonomic scope" value="Bacteria"/>
</dbReference>
<keyword evidence="4" id="KW-1185">Reference proteome</keyword>
<comment type="caution">
    <text evidence="3">The sequence shown here is derived from an EMBL/GenBank/DDBJ whole genome shotgun (WGS) entry which is preliminary data.</text>
</comment>
<accession>B6GE77</accession>
<sequence length="660" mass="71027">MKLALAQIDARLGDFDGICSRVERQLHVAHDAGADLLCLPAPLLCGVTPGALVESGDFEHDMLKSLHRISKVAEELGIACLMPAVLSLEAGQLFEVFLLRGGRVVPLRLTMVRHGESMPVSPWSPPVFEVSGTRIAVTFDVARDMGAIPNGCDLVLYCAVNGFDVTNEQTAGVAAVPGGAFRSEVERAGVWLACMEPVGGFDDAVYTGGSFVMDDGGRVVAQAPCFEEVLLIQDVRRGMMVDALEMHEVPSFRRDRWLWEALRLHLRDAVEANGSRRVLVPLRGDLPSSLLAALAVDALGSRNVLGLLVGHEDALTAADEALETERAACAREVASSLHMRLVERAAPSSALLADSDRPARVSPSLRAGIDALLVADTSRELAAMPLAPLTKTDYALRANAIAASPAGALSPFGDVYLSGLEWLAKARACASGTMPERLVGLDAVKSAYAEVIRDAIAQLDVDDVLGQRACRLLQTVEPAVLDATLEAHVDRNADIDDLPLSGVSPEASALFLMLVRQNERGRRMLPPAPIVSARGFAERLWPMQLAWSDMGLRGEERLHAADLADAEFHRLERKGSERTEQARGEILGMLGEMLGLTPEQQAELMSDEGQERMREEMREMEGDLRELFRRMAEADGGQSAPGGPDAGMGPHAGFTFFSVN</sequence>
<evidence type="ECO:0000313" key="4">
    <source>
        <dbReference type="Proteomes" id="UP000003560"/>
    </source>
</evidence>
<dbReference type="Pfam" id="PF02540">
    <property type="entry name" value="NAD_synthase"/>
    <property type="match status" value="1"/>
</dbReference>
<dbReference type="InterPro" id="IPR036526">
    <property type="entry name" value="C-N_Hydrolase_sf"/>
</dbReference>
<protein>
    <recommendedName>
        <fullName evidence="2">NAD/GMP synthase domain-containing protein</fullName>
    </recommendedName>
</protein>
<evidence type="ECO:0000313" key="3">
    <source>
        <dbReference type="EMBL" id="EEA89419.1"/>
    </source>
</evidence>
<dbReference type="Gene3D" id="3.40.50.620">
    <property type="entry name" value="HUPs"/>
    <property type="match status" value="1"/>
</dbReference>
<dbReference type="AlphaFoldDB" id="B6GE77"/>
<reference evidence="3 4" key="2">
    <citation type="submission" date="2008-10" db="EMBL/GenBank/DDBJ databases">
        <authorList>
            <person name="Fulton L."/>
            <person name="Clifton S."/>
            <person name="Fulton B."/>
            <person name="Xu J."/>
            <person name="Minx P."/>
            <person name="Pepin K.H."/>
            <person name="Johnson M."/>
            <person name="Thiruvilangam P."/>
            <person name="Bhonagiri V."/>
            <person name="Nash W.E."/>
            <person name="Mardis E.R."/>
            <person name="Wilson R.K."/>
        </authorList>
    </citation>
    <scope>NUCLEOTIDE SEQUENCE [LARGE SCALE GENOMIC DNA]</scope>
    <source>
        <strain evidence="3 4">DSM 13279</strain>
    </source>
</reference>
<proteinExistence type="predicted"/>
<name>B6GE77_9ACTN</name>
<dbReference type="GeneID" id="98001630"/>
<dbReference type="GO" id="GO:0006163">
    <property type="term" value="P:purine nucleotide metabolic process"/>
    <property type="evidence" value="ECO:0007669"/>
    <property type="project" value="UniProtKB-ARBA"/>
</dbReference>
<dbReference type="Gene3D" id="1.10.10.1510">
    <property type="match status" value="1"/>
</dbReference>
<dbReference type="InterPro" id="IPR022310">
    <property type="entry name" value="NAD/GMP_synthase"/>
</dbReference>
<dbReference type="Proteomes" id="UP000003560">
    <property type="component" value="Unassembled WGS sequence"/>
</dbReference>
<dbReference type="SUPFAM" id="SSF52402">
    <property type="entry name" value="Adenine nucleotide alpha hydrolases-like"/>
    <property type="match status" value="1"/>
</dbReference>
<dbReference type="InterPro" id="IPR014729">
    <property type="entry name" value="Rossmann-like_a/b/a_fold"/>
</dbReference>
<feature type="region of interest" description="Disordered" evidence="1">
    <location>
        <begin position="634"/>
        <end position="654"/>
    </location>
</feature>
<dbReference type="EMBL" id="ABXJ01000143">
    <property type="protein sequence ID" value="EEA89419.1"/>
    <property type="molecule type" value="Genomic_DNA"/>
</dbReference>
<dbReference type="eggNOG" id="COG0388">
    <property type="taxonomic scope" value="Bacteria"/>
</dbReference>
<reference evidence="3 4" key="1">
    <citation type="submission" date="2008-10" db="EMBL/GenBank/DDBJ databases">
        <title>Draft genome sequence of Collinsella stercoris (DSM 13279).</title>
        <authorList>
            <person name="Sudarsanam P."/>
            <person name="Ley R."/>
            <person name="Guruge J."/>
            <person name="Turnbaugh P.J."/>
            <person name="Mahowald M."/>
            <person name="Liep D."/>
            <person name="Gordon J."/>
        </authorList>
    </citation>
    <scope>NUCLEOTIDE SEQUENCE [LARGE SCALE GENOMIC DNA]</scope>
    <source>
        <strain evidence="3 4">DSM 13279</strain>
    </source>
</reference>
<gene>
    <name evidence="3" type="ORF">COLSTE_02414</name>
</gene>
<dbReference type="HOGENOM" id="CLU_414884_0_0_11"/>
<feature type="domain" description="NAD/GMP synthase" evidence="2">
    <location>
        <begin position="259"/>
        <end position="312"/>
    </location>
</feature>
<dbReference type="RefSeq" id="WP_006722036.1">
    <property type="nucleotide sequence ID" value="NZ_CP085935.1"/>
</dbReference>